<protein>
    <submittedName>
        <fullName evidence="1">Uncharacterized protein</fullName>
    </submittedName>
</protein>
<dbReference type="Proteomes" id="UP000293874">
    <property type="component" value="Unassembled WGS sequence"/>
</dbReference>
<accession>A0A4Q7N4G3</accession>
<organism evidence="1 2">
    <name type="scientific">Pseudobacter ginsenosidimutans</name>
    <dbReference type="NCBI Taxonomy" id="661488"/>
    <lineage>
        <taxon>Bacteria</taxon>
        <taxon>Pseudomonadati</taxon>
        <taxon>Bacteroidota</taxon>
        <taxon>Chitinophagia</taxon>
        <taxon>Chitinophagales</taxon>
        <taxon>Chitinophagaceae</taxon>
        <taxon>Pseudobacter</taxon>
    </lineage>
</organism>
<evidence type="ECO:0000313" key="1">
    <source>
        <dbReference type="EMBL" id="RZS75894.1"/>
    </source>
</evidence>
<comment type="caution">
    <text evidence="1">The sequence shown here is derived from an EMBL/GenBank/DDBJ whole genome shotgun (WGS) entry which is preliminary data.</text>
</comment>
<sequence>MNMSTSITIRKTLRGSLSPKKIRQEEFIEMIEADPGFSWEESSNKLTATWHDEEMPGPLDFTLQHDGTIDIYFRGSKYDLIVLEKMIQLAGKLKAYVEDSEGTVFYDPVTGKRKAY</sequence>
<gene>
    <name evidence="1" type="ORF">EV199_1770</name>
</gene>
<keyword evidence="2" id="KW-1185">Reference proteome</keyword>
<proteinExistence type="predicted"/>
<reference evidence="1 2" key="1">
    <citation type="submission" date="2019-02" db="EMBL/GenBank/DDBJ databases">
        <title>Genomic Encyclopedia of Type Strains, Phase IV (KMG-IV): sequencing the most valuable type-strain genomes for metagenomic binning, comparative biology and taxonomic classification.</title>
        <authorList>
            <person name="Goeker M."/>
        </authorList>
    </citation>
    <scope>NUCLEOTIDE SEQUENCE [LARGE SCALE GENOMIC DNA]</scope>
    <source>
        <strain evidence="1 2">DSM 18116</strain>
    </source>
</reference>
<evidence type="ECO:0000313" key="2">
    <source>
        <dbReference type="Proteomes" id="UP000293874"/>
    </source>
</evidence>
<dbReference type="EMBL" id="SGXA01000001">
    <property type="protein sequence ID" value="RZS75894.1"/>
    <property type="molecule type" value="Genomic_DNA"/>
</dbReference>
<name>A0A4Q7N4G3_9BACT</name>
<dbReference type="AlphaFoldDB" id="A0A4Q7N4G3"/>